<dbReference type="RefSeq" id="XP_007721888.1">
    <property type="nucleotide sequence ID" value="XM_007723698.1"/>
</dbReference>
<comment type="caution">
    <text evidence="6">The sequence shown here is derived from an EMBL/GenBank/DDBJ whole genome shotgun (WGS) entry which is preliminary data.</text>
</comment>
<gene>
    <name evidence="6" type="ORF">A1O1_02788</name>
</gene>
<name>W9ZIU1_9EURO</name>
<dbReference type="OrthoDB" id="1872155at2759"/>
<dbReference type="Proteomes" id="UP000019484">
    <property type="component" value="Unassembled WGS sequence"/>
</dbReference>
<evidence type="ECO:0000256" key="3">
    <source>
        <dbReference type="ARBA" id="ARBA00023125"/>
    </source>
</evidence>
<dbReference type="PANTHER" id="PTHR22980:SF0">
    <property type="entry name" value="CENTROMERE PROTEIN S"/>
    <property type="match status" value="1"/>
</dbReference>
<proteinExistence type="inferred from homology"/>
<evidence type="ECO:0000256" key="4">
    <source>
        <dbReference type="ARBA" id="ARBA00023204"/>
    </source>
</evidence>
<dbReference type="GO" id="GO:0046982">
    <property type="term" value="F:protein heterodimerization activity"/>
    <property type="evidence" value="ECO:0007669"/>
    <property type="project" value="InterPro"/>
</dbReference>
<dbReference type="GO" id="GO:0071821">
    <property type="term" value="C:FANCM-MHF complex"/>
    <property type="evidence" value="ECO:0007669"/>
    <property type="project" value="InterPro"/>
</dbReference>
<dbReference type="GO" id="GO:0003682">
    <property type="term" value="F:chromatin binding"/>
    <property type="evidence" value="ECO:0007669"/>
    <property type="project" value="TreeGrafter"/>
</dbReference>
<evidence type="ECO:0000256" key="1">
    <source>
        <dbReference type="ARBA" id="ARBA00006612"/>
    </source>
</evidence>
<evidence type="ECO:0000256" key="5">
    <source>
        <dbReference type="SAM" id="MobiDB-lite"/>
    </source>
</evidence>
<keyword evidence="2" id="KW-0227">DNA damage</keyword>
<evidence type="ECO:0000256" key="2">
    <source>
        <dbReference type="ARBA" id="ARBA00022763"/>
    </source>
</evidence>
<dbReference type="Gene3D" id="1.10.20.10">
    <property type="entry name" value="Histone, subunit A"/>
    <property type="match status" value="1"/>
</dbReference>
<sequence>MASTTDVEAEALQKKLRSALWFQIGKIVDEESINLGVNATPQFIGSLMELVWAQIGNAAIDLEAFAKHAGRNTIKPDDVMLLTRRNEGLEQILRQELRRLEAEKKKNKKNQNKNDGQTT</sequence>
<dbReference type="PANTHER" id="PTHR22980">
    <property type="entry name" value="CORTISTATIN"/>
    <property type="match status" value="1"/>
</dbReference>
<dbReference type="AlphaFoldDB" id="W9ZIU1"/>
<comment type="similarity">
    <text evidence="1">Belongs to the TAF9 family. CENP-S/MHF1 subfamily.</text>
</comment>
<dbReference type="InterPro" id="IPR009072">
    <property type="entry name" value="Histone-fold"/>
</dbReference>
<evidence type="ECO:0000313" key="6">
    <source>
        <dbReference type="EMBL" id="EXJ94394.1"/>
    </source>
</evidence>
<organism evidence="6 7">
    <name type="scientific">Capronia coronata CBS 617.96</name>
    <dbReference type="NCBI Taxonomy" id="1182541"/>
    <lineage>
        <taxon>Eukaryota</taxon>
        <taxon>Fungi</taxon>
        <taxon>Dikarya</taxon>
        <taxon>Ascomycota</taxon>
        <taxon>Pezizomycotina</taxon>
        <taxon>Eurotiomycetes</taxon>
        <taxon>Chaetothyriomycetidae</taxon>
        <taxon>Chaetothyriales</taxon>
        <taxon>Herpotrichiellaceae</taxon>
        <taxon>Capronia</taxon>
    </lineage>
</organism>
<dbReference type="GO" id="GO:0003677">
    <property type="term" value="F:DNA binding"/>
    <property type="evidence" value="ECO:0007669"/>
    <property type="project" value="UniProtKB-KW"/>
</dbReference>
<keyword evidence="7" id="KW-1185">Reference proteome</keyword>
<evidence type="ECO:0000313" key="7">
    <source>
        <dbReference type="Proteomes" id="UP000019484"/>
    </source>
</evidence>
<dbReference type="Pfam" id="PF15630">
    <property type="entry name" value="CENP-S"/>
    <property type="match status" value="1"/>
</dbReference>
<dbReference type="CDD" id="cd22919">
    <property type="entry name" value="HFD_CENP-S"/>
    <property type="match status" value="1"/>
</dbReference>
<reference evidence="6 7" key="1">
    <citation type="submission" date="2013-03" db="EMBL/GenBank/DDBJ databases">
        <title>The Genome Sequence of Capronia coronata CBS 617.96.</title>
        <authorList>
            <consortium name="The Broad Institute Genomics Platform"/>
            <person name="Cuomo C."/>
            <person name="de Hoog S."/>
            <person name="Gorbushina A."/>
            <person name="Walker B."/>
            <person name="Young S.K."/>
            <person name="Zeng Q."/>
            <person name="Gargeya S."/>
            <person name="Fitzgerald M."/>
            <person name="Haas B."/>
            <person name="Abouelleil A."/>
            <person name="Allen A.W."/>
            <person name="Alvarado L."/>
            <person name="Arachchi H.M."/>
            <person name="Berlin A.M."/>
            <person name="Chapman S.B."/>
            <person name="Gainer-Dewar J."/>
            <person name="Goldberg J."/>
            <person name="Griggs A."/>
            <person name="Gujja S."/>
            <person name="Hansen M."/>
            <person name="Howarth C."/>
            <person name="Imamovic A."/>
            <person name="Ireland A."/>
            <person name="Larimer J."/>
            <person name="McCowan C."/>
            <person name="Murphy C."/>
            <person name="Pearson M."/>
            <person name="Poon T.W."/>
            <person name="Priest M."/>
            <person name="Roberts A."/>
            <person name="Saif S."/>
            <person name="Shea T."/>
            <person name="Sisk P."/>
            <person name="Sykes S."/>
            <person name="Wortman J."/>
            <person name="Nusbaum C."/>
            <person name="Birren B."/>
        </authorList>
    </citation>
    <scope>NUCLEOTIDE SEQUENCE [LARGE SCALE GENOMIC DNA]</scope>
    <source>
        <strain evidence="6 7">CBS 617.96</strain>
    </source>
</reference>
<dbReference type="HOGENOM" id="CLU_100369_2_2_1"/>
<dbReference type="eggNOG" id="ENOG502S7WI">
    <property type="taxonomic scope" value="Eukaryota"/>
</dbReference>
<protein>
    <recommendedName>
        <fullName evidence="8">Centromere protein S</fullName>
    </recommendedName>
</protein>
<accession>W9ZIU1</accession>
<keyword evidence="3" id="KW-0238">DNA-binding</keyword>
<dbReference type="SUPFAM" id="SSF47113">
    <property type="entry name" value="Histone-fold"/>
    <property type="match status" value="1"/>
</dbReference>
<dbReference type="GeneID" id="19157687"/>
<dbReference type="GO" id="GO:0031297">
    <property type="term" value="P:replication fork processing"/>
    <property type="evidence" value="ECO:0007669"/>
    <property type="project" value="TreeGrafter"/>
</dbReference>
<dbReference type="GO" id="GO:0000712">
    <property type="term" value="P:resolution of meiotic recombination intermediates"/>
    <property type="evidence" value="ECO:0007669"/>
    <property type="project" value="TreeGrafter"/>
</dbReference>
<dbReference type="EMBL" id="AMWN01000002">
    <property type="protein sequence ID" value="EXJ94394.1"/>
    <property type="molecule type" value="Genomic_DNA"/>
</dbReference>
<dbReference type="GO" id="GO:0006281">
    <property type="term" value="P:DNA repair"/>
    <property type="evidence" value="ECO:0007669"/>
    <property type="project" value="UniProtKB-KW"/>
</dbReference>
<keyword evidence="4" id="KW-0234">DNA repair</keyword>
<feature type="region of interest" description="Disordered" evidence="5">
    <location>
        <begin position="100"/>
        <end position="119"/>
    </location>
</feature>
<evidence type="ECO:0008006" key="8">
    <source>
        <dbReference type="Google" id="ProtNLM"/>
    </source>
</evidence>
<dbReference type="InterPro" id="IPR029003">
    <property type="entry name" value="CENP-S/Mhf1"/>
</dbReference>
<dbReference type="STRING" id="1182541.W9ZIU1"/>